<feature type="region of interest" description="Disordered" evidence="1">
    <location>
        <begin position="124"/>
        <end position="362"/>
    </location>
</feature>
<feature type="compositionally biased region" description="Basic and acidic residues" evidence="1">
    <location>
        <begin position="334"/>
        <end position="362"/>
    </location>
</feature>
<feature type="compositionally biased region" description="Basic and acidic residues" evidence="1">
    <location>
        <begin position="23"/>
        <end position="38"/>
    </location>
</feature>
<reference evidence="2 3" key="1">
    <citation type="journal article" date="2024" name="Nat. Commun.">
        <title>Phylogenomics reveals the evolutionary origins of lichenization in chlorophyte algae.</title>
        <authorList>
            <person name="Puginier C."/>
            <person name="Libourel C."/>
            <person name="Otte J."/>
            <person name="Skaloud P."/>
            <person name="Haon M."/>
            <person name="Grisel S."/>
            <person name="Petersen M."/>
            <person name="Berrin J.G."/>
            <person name="Delaux P.M."/>
            <person name="Dal Grande F."/>
            <person name="Keller J."/>
        </authorList>
    </citation>
    <scope>NUCLEOTIDE SEQUENCE [LARGE SCALE GENOMIC DNA]</scope>
    <source>
        <strain evidence="2 3">SAG 2523</strain>
    </source>
</reference>
<name>A0AAW1SPV4_9CHLO</name>
<organism evidence="2 3">
    <name type="scientific">Apatococcus fuscideae</name>
    <dbReference type="NCBI Taxonomy" id="2026836"/>
    <lineage>
        <taxon>Eukaryota</taxon>
        <taxon>Viridiplantae</taxon>
        <taxon>Chlorophyta</taxon>
        <taxon>core chlorophytes</taxon>
        <taxon>Trebouxiophyceae</taxon>
        <taxon>Chlorellales</taxon>
        <taxon>Chlorellaceae</taxon>
        <taxon>Apatococcus</taxon>
    </lineage>
</organism>
<feature type="non-terminal residue" evidence="2">
    <location>
        <position position="362"/>
    </location>
</feature>
<proteinExistence type="predicted"/>
<dbReference type="Proteomes" id="UP001485043">
    <property type="component" value="Unassembled WGS sequence"/>
</dbReference>
<feature type="compositionally biased region" description="Low complexity" evidence="1">
    <location>
        <begin position="178"/>
        <end position="190"/>
    </location>
</feature>
<protein>
    <submittedName>
        <fullName evidence="2">Uncharacterized protein</fullName>
    </submittedName>
</protein>
<feature type="region of interest" description="Disordered" evidence="1">
    <location>
        <begin position="1"/>
        <end position="105"/>
    </location>
</feature>
<keyword evidence="3" id="KW-1185">Reference proteome</keyword>
<feature type="compositionally biased region" description="Acidic residues" evidence="1">
    <location>
        <begin position="1"/>
        <end position="22"/>
    </location>
</feature>
<evidence type="ECO:0000256" key="1">
    <source>
        <dbReference type="SAM" id="MobiDB-lite"/>
    </source>
</evidence>
<evidence type="ECO:0000313" key="3">
    <source>
        <dbReference type="Proteomes" id="UP001485043"/>
    </source>
</evidence>
<gene>
    <name evidence="2" type="ORF">WJX84_001893</name>
</gene>
<dbReference type="EMBL" id="JALJOV010001324">
    <property type="protein sequence ID" value="KAK9849773.1"/>
    <property type="molecule type" value="Genomic_DNA"/>
</dbReference>
<sequence length="362" mass="38220">MSDDDDDEVHGDASSDEELDQADDLRRERENQAKHSECSDGGSGSALPPGKRRLQDSGSDSDDEDRAASSGSQPSAGELHAETQRVLRDSARGDALGKGQLPSALPLSSVLEKIKHRAAAAAAAAAATSCRRIRHSLSHRPEAQPPGAQRQSIQNPAAPVATDGLDDMVLLSDDDEAGPAAPAAALPFPDTSMPASQDPMADFAEPGSHNASEDIRMGTSPDSLDLQLEGSEEPASELTSPAKAGGNVSAAHMDPDQEAASSDDEHTPGSDSEEEMEAASDSSSSSSDDDEDQPEVGTAERAQRLAQARRLLLDQPRSKRKHNLFEDEAEMSEDEGHSDSGSDHDDHDHDNVLRDLLGDETE</sequence>
<feature type="compositionally biased region" description="Basic and acidic residues" evidence="1">
    <location>
        <begin position="79"/>
        <end position="92"/>
    </location>
</feature>
<evidence type="ECO:0000313" key="2">
    <source>
        <dbReference type="EMBL" id="KAK9849773.1"/>
    </source>
</evidence>
<comment type="caution">
    <text evidence="2">The sequence shown here is derived from an EMBL/GenBank/DDBJ whole genome shotgun (WGS) entry which is preliminary data.</text>
</comment>
<accession>A0AAW1SPV4</accession>
<dbReference type="AlphaFoldDB" id="A0AAW1SPV4"/>